<keyword evidence="3" id="KW-1185">Reference proteome</keyword>
<name>A0AAW0CVZ5_9AGAR</name>
<gene>
    <name evidence="2" type="ORF">R3P38DRAFT_2768229</name>
</gene>
<sequence>MSSVATSTGKIRVQDDLPLRADSEPRDGLELALDESELLRATEGGRSKDGVYRQPLAQLRRLRIYLSERLDIRALMNYLSSAADESSGIERLRRSLRPNMFTSLISRQDPSFWTKQISRLPNRETPISRESGTSGRIFSVVTYYDFDLNSAVRSRILSGIGSPRSDDTDTDKKEWLGVMPALRSNLLFLPAEQHKDKRRMNGGDAGFHDRHRCQSGGWPGNSRMDNALTATSQDFVTDSSDRTKKLPTLAHATTILQHTAKDSSHSFPFSPTIPFEALSASADHVANDD</sequence>
<dbReference type="AlphaFoldDB" id="A0AAW0CVZ5"/>
<reference evidence="2 3" key="1">
    <citation type="journal article" date="2024" name="J Genomics">
        <title>Draft genome sequencing and assembly of Favolaschia claudopus CIRM-BRFM 2984 isolated from oak limbs.</title>
        <authorList>
            <person name="Navarro D."/>
            <person name="Drula E."/>
            <person name="Chaduli D."/>
            <person name="Cazenave R."/>
            <person name="Ahrendt S."/>
            <person name="Wang J."/>
            <person name="Lipzen A."/>
            <person name="Daum C."/>
            <person name="Barry K."/>
            <person name="Grigoriev I.V."/>
            <person name="Favel A."/>
            <person name="Rosso M.N."/>
            <person name="Martin F."/>
        </authorList>
    </citation>
    <scope>NUCLEOTIDE SEQUENCE [LARGE SCALE GENOMIC DNA]</scope>
    <source>
        <strain evidence="2 3">CIRM-BRFM 2984</strain>
    </source>
</reference>
<dbReference type="Proteomes" id="UP001362999">
    <property type="component" value="Unassembled WGS sequence"/>
</dbReference>
<protein>
    <submittedName>
        <fullName evidence="2">Uncharacterized protein</fullName>
    </submittedName>
</protein>
<dbReference type="EMBL" id="JAWWNJ010000013">
    <property type="protein sequence ID" value="KAK7042723.1"/>
    <property type="molecule type" value="Genomic_DNA"/>
</dbReference>
<feature type="region of interest" description="Disordered" evidence="1">
    <location>
        <begin position="1"/>
        <end position="26"/>
    </location>
</feature>
<proteinExistence type="predicted"/>
<evidence type="ECO:0000256" key="1">
    <source>
        <dbReference type="SAM" id="MobiDB-lite"/>
    </source>
</evidence>
<feature type="compositionally biased region" description="Basic and acidic residues" evidence="1">
    <location>
        <begin position="12"/>
        <end position="26"/>
    </location>
</feature>
<evidence type="ECO:0000313" key="2">
    <source>
        <dbReference type="EMBL" id="KAK7042723.1"/>
    </source>
</evidence>
<evidence type="ECO:0000313" key="3">
    <source>
        <dbReference type="Proteomes" id="UP001362999"/>
    </source>
</evidence>
<comment type="caution">
    <text evidence="2">The sequence shown here is derived from an EMBL/GenBank/DDBJ whole genome shotgun (WGS) entry which is preliminary data.</text>
</comment>
<organism evidence="2 3">
    <name type="scientific">Favolaschia claudopus</name>
    <dbReference type="NCBI Taxonomy" id="2862362"/>
    <lineage>
        <taxon>Eukaryota</taxon>
        <taxon>Fungi</taxon>
        <taxon>Dikarya</taxon>
        <taxon>Basidiomycota</taxon>
        <taxon>Agaricomycotina</taxon>
        <taxon>Agaricomycetes</taxon>
        <taxon>Agaricomycetidae</taxon>
        <taxon>Agaricales</taxon>
        <taxon>Marasmiineae</taxon>
        <taxon>Mycenaceae</taxon>
        <taxon>Favolaschia</taxon>
    </lineage>
</organism>
<accession>A0AAW0CVZ5</accession>